<dbReference type="GO" id="GO:0016705">
    <property type="term" value="F:oxidoreductase activity, acting on paired donors, with incorporation or reduction of molecular oxygen"/>
    <property type="evidence" value="ECO:0007669"/>
    <property type="project" value="InterPro"/>
</dbReference>
<dbReference type="GeneID" id="37197942"/>
<dbReference type="GO" id="GO:0004497">
    <property type="term" value="F:monooxygenase activity"/>
    <property type="evidence" value="ECO:0007669"/>
    <property type="project" value="UniProtKB-KW"/>
</dbReference>
<protein>
    <submittedName>
        <fullName evidence="6">Benzoate 4-monooxygenase cytochrome P450</fullName>
    </submittedName>
</protein>
<keyword evidence="7" id="KW-1185">Reference proteome</keyword>
<dbReference type="EMBL" id="KZ824278">
    <property type="protein sequence ID" value="RAL13723.1"/>
    <property type="molecule type" value="Genomic_DNA"/>
</dbReference>
<evidence type="ECO:0000256" key="4">
    <source>
        <dbReference type="PIRSR" id="PIRSR602401-1"/>
    </source>
</evidence>
<feature type="transmembrane region" description="Helical" evidence="5">
    <location>
        <begin position="16"/>
        <end position="35"/>
    </location>
</feature>
<dbReference type="InterPro" id="IPR050121">
    <property type="entry name" value="Cytochrome_P450_monoxygenase"/>
</dbReference>
<keyword evidence="4" id="KW-0349">Heme</keyword>
<evidence type="ECO:0000256" key="1">
    <source>
        <dbReference type="ARBA" id="ARBA00010617"/>
    </source>
</evidence>
<dbReference type="PRINTS" id="PR00463">
    <property type="entry name" value="EP450I"/>
</dbReference>
<dbReference type="OrthoDB" id="1470350at2759"/>
<dbReference type="InterPro" id="IPR001128">
    <property type="entry name" value="Cyt_P450"/>
</dbReference>
<keyword evidence="5" id="KW-0812">Transmembrane</keyword>
<dbReference type="PRINTS" id="PR00385">
    <property type="entry name" value="P450"/>
</dbReference>
<gene>
    <name evidence="6" type="ORF">BO97DRAFT_388404</name>
</gene>
<dbReference type="GO" id="GO:0005506">
    <property type="term" value="F:iron ion binding"/>
    <property type="evidence" value="ECO:0007669"/>
    <property type="project" value="InterPro"/>
</dbReference>
<dbReference type="STRING" id="1450537.A0A395I242"/>
<dbReference type="RefSeq" id="XP_025552877.1">
    <property type="nucleotide sequence ID" value="XM_025693653.1"/>
</dbReference>
<evidence type="ECO:0000313" key="6">
    <source>
        <dbReference type="EMBL" id="RAL13723.1"/>
    </source>
</evidence>
<dbReference type="InterPro" id="IPR036396">
    <property type="entry name" value="Cyt_P450_sf"/>
</dbReference>
<keyword evidence="2" id="KW-0560">Oxidoreductase</keyword>
<dbReference type="GO" id="GO:0020037">
    <property type="term" value="F:heme binding"/>
    <property type="evidence" value="ECO:0007669"/>
    <property type="project" value="InterPro"/>
</dbReference>
<dbReference type="Gene3D" id="1.10.630.10">
    <property type="entry name" value="Cytochrome P450"/>
    <property type="match status" value="1"/>
</dbReference>
<dbReference type="CDD" id="cd11061">
    <property type="entry name" value="CYP67-like"/>
    <property type="match status" value="1"/>
</dbReference>
<dbReference type="InterPro" id="IPR002401">
    <property type="entry name" value="Cyt_P450_E_grp-I"/>
</dbReference>
<evidence type="ECO:0000256" key="5">
    <source>
        <dbReference type="SAM" id="Phobius"/>
    </source>
</evidence>
<dbReference type="PANTHER" id="PTHR24305:SF226">
    <property type="entry name" value="CYTOCHROME P450 MONOOXYGENASE"/>
    <property type="match status" value="1"/>
</dbReference>
<keyword evidence="4" id="KW-0479">Metal-binding</keyword>
<proteinExistence type="inferred from homology"/>
<evidence type="ECO:0000256" key="3">
    <source>
        <dbReference type="ARBA" id="ARBA00023033"/>
    </source>
</evidence>
<reference evidence="6 7" key="1">
    <citation type="submission" date="2018-02" db="EMBL/GenBank/DDBJ databases">
        <title>The genomes of Aspergillus section Nigri reveals drivers in fungal speciation.</title>
        <authorList>
            <consortium name="DOE Joint Genome Institute"/>
            <person name="Vesth T.C."/>
            <person name="Nybo J."/>
            <person name="Theobald S."/>
            <person name="Brandl J."/>
            <person name="Frisvad J.C."/>
            <person name="Nielsen K.F."/>
            <person name="Lyhne E.K."/>
            <person name="Kogle M.E."/>
            <person name="Kuo A."/>
            <person name="Riley R."/>
            <person name="Clum A."/>
            <person name="Nolan M."/>
            <person name="Lipzen A."/>
            <person name="Salamov A."/>
            <person name="Henrissat B."/>
            <person name="Wiebenga A."/>
            <person name="De vries R.P."/>
            <person name="Grigoriev I.V."/>
            <person name="Mortensen U.H."/>
            <person name="Andersen M.R."/>
            <person name="Baker S.E."/>
        </authorList>
    </citation>
    <scope>NUCLEOTIDE SEQUENCE [LARGE SCALE GENOMIC DNA]</scope>
    <source>
        <strain evidence="6 7">CBS 101889</strain>
    </source>
</reference>
<keyword evidence="3 6" id="KW-0503">Monooxygenase</keyword>
<name>A0A395I242_ASPHC</name>
<feature type="binding site" description="axial binding residue" evidence="4">
    <location>
        <position position="467"/>
    </location>
    <ligand>
        <name>heme</name>
        <dbReference type="ChEBI" id="CHEBI:30413"/>
    </ligand>
    <ligandPart>
        <name>Fe</name>
        <dbReference type="ChEBI" id="CHEBI:18248"/>
    </ligandPart>
</feature>
<dbReference type="SUPFAM" id="SSF48264">
    <property type="entry name" value="Cytochrome P450"/>
    <property type="match status" value="1"/>
</dbReference>
<keyword evidence="5" id="KW-1133">Transmembrane helix</keyword>
<dbReference type="Proteomes" id="UP000248961">
    <property type="component" value="Unassembled WGS sequence"/>
</dbReference>
<sequence length="538" mass="61472">MLSLWLPSLGFTVADHWITLVSSILFCYVMGWILYHLYFSPLAGYPGPFLARISSIPDFYWSLTGRRHLWIARNHQLYGDVVRFRPDGVLFKTPQAYRDIFHAKANVKRSQFYDMMTRHKNDQSTLTGTDPSLHAQKRRVLNTVFSDRSLRAMEPLLESHVARWCELLVDDHELEWSEARKMSEVCDYLVLDVLCDLCFGRAVNTKERGINLYRQIPHTIAFFLRILYPVPGSQPWLDPLVWLKHRGLDWLLGKITPPSVRFLYDFVDESLAQRLDLEARQETRQDMLHYLLRAKDPVTGLPGYTREALEAEAIMLTIAGSDTTSVIMAGFFFYIVRTPHAYTKLVHEIRNTFTTVEEIRGGPTLLASCPYLRACVDEAMRITPAGPSELPRTVLPGGITIDGEFIPEGTTVGVSHWSFYRNEEYFPDPDVYRPERWLVDPAAGVSAEDVARARSSCFPFTAGTTSCAGKNFALLELYMTIARTVWLYDMRLLPGDKTGVVGSEAAGVGEVFEVWDSYISLREGPMVQFRRRREVSII</sequence>
<accession>A0A395I242</accession>
<keyword evidence="5" id="KW-0472">Membrane</keyword>
<dbReference type="Pfam" id="PF00067">
    <property type="entry name" value="p450"/>
    <property type="match status" value="1"/>
</dbReference>
<comment type="similarity">
    <text evidence="1">Belongs to the cytochrome P450 family.</text>
</comment>
<evidence type="ECO:0000256" key="2">
    <source>
        <dbReference type="ARBA" id="ARBA00023002"/>
    </source>
</evidence>
<dbReference type="VEuPathDB" id="FungiDB:BO97DRAFT_388404"/>
<evidence type="ECO:0000313" key="7">
    <source>
        <dbReference type="Proteomes" id="UP000248961"/>
    </source>
</evidence>
<comment type="cofactor">
    <cofactor evidence="4">
        <name>heme</name>
        <dbReference type="ChEBI" id="CHEBI:30413"/>
    </cofactor>
</comment>
<dbReference type="PANTHER" id="PTHR24305">
    <property type="entry name" value="CYTOCHROME P450"/>
    <property type="match status" value="1"/>
</dbReference>
<organism evidence="6 7">
    <name type="scientific">Aspergillus homomorphus (strain CBS 101889)</name>
    <dbReference type="NCBI Taxonomy" id="1450537"/>
    <lineage>
        <taxon>Eukaryota</taxon>
        <taxon>Fungi</taxon>
        <taxon>Dikarya</taxon>
        <taxon>Ascomycota</taxon>
        <taxon>Pezizomycotina</taxon>
        <taxon>Eurotiomycetes</taxon>
        <taxon>Eurotiomycetidae</taxon>
        <taxon>Eurotiales</taxon>
        <taxon>Aspergillaceae</taxon>
        <taxon>Aspergillus</taxon>
        <taxon>Aspergillus subgen. Circumdati</taxon>
    </lineage>
</organism>
<keyword evidence="4" id="KW-0408">Iron</keyword>
<dbReference type="AlphaFoldDB" id="A0A395I242"/>